<dbReference type="Proteomes" id="UP000244910">
    <property type="component" value="Chromosome"/>
</dbReference>
<gene>
    <name evidence="1" type="ORF">B9W14_21020</name>
</gene>
<dbReference type="AlphaFoldDB" id="A0A2U8DVS6"/>
<dbReference type="PANTHER" id="PTHR30087">
    <property type="entry name" value="INNER MEMBRANE PROTEIN"/>
    <property type="match status" value="1"/>
</dbReference>
<protein>
    <submittedName>
        <fullName evidence="1">Uncharacterized protein</fullName>
    </submittedName>
</protein>
<dbReference type="PANTHER" id="PTHR30087:SF1">
    <property type="entry name" value="HYPOTHETICAL CYTOSOLIC PROTEIN"/>
    <property type="match status" value="1"/>
</dbReference>
<proteinExistence type="predicted"/>
<reference evidence="2" key="1">
    <citation type="submission" date="2017-04" db="EMBL/GenBank/DDBJ databases">
        <authorList>
            <person name="Song Y."/>
            <person name="Cho B.-K."/>
        </authorList>
    </citation>
    <scope>NUCLEOTIDE SEQUENCE [LARGE SCALE GENOMIC DNA]</scope>
    <source>
        <strain evidence="2">SL1</strain>
    </source>
</reference>
<accession>A0A2U8DVS6</accession>
<evidence type="ECO:0000313" key="2">
    <source>
        <dbReference type="Proteomes" id="UP000244910"/>
    </source>
</evidence>
<dbReference type="EMBL" id="CP020953">
    <property type="protein sequence ID" value="AWI06873.1"/>
    <property type="molecule type" value="Genomic_DNA"/>
</dbReference>
<dbReference type="RefSeq" id="WP_032077122.1">
    <property type="nucleotide sequence ID" value="NZ_CP020953.1"/>
</dbReference>
<organism evidence="1 2">
    <name type="scientific">Clostridium drakei</name>
    <dbReference type="NCBI Taxonomy" id="332101"/>
    <lineage>
        <taxon>Bacteria</taxon>
        <taxon>Bacillati</taxon>
        <taxon>Bacillota</taxon>
        <taxon>Clostridia</taxon>
        <taxon>Eubacteriales</taxon>
        <taxon>Clostridiaceae</taxon>
        <taxon>Clostridium</taxon>
    </lineage>
</organism>
<sequence>MILVSACLCGINCKYNGGNNLDTKVLELLKQGKAIPVCPEQLGGQSTPRPAHEINNSTGAEVLDGKARIIGPDGDDGTVEFLKGAHETLKIAKECGAKVAILKARSPSCGYGKIYDGTFTGNKIDGNGVTAELLSRNGLTIYTEEGINSGKCKFDID</sequence>
<keyword evidence="2" id="KW-1185">Reference proteome</keyword>
<dbReference type="OrthoDB" id="9797779at2"/>
<dbReference type="KEGG" id="cdrk:B9W14_21020"/>
<dbReference type="InterPro" id="IPR007553">
    <property type="entry name" value="2-thiour_desulf"/>
</dbReference>
<evidence type="ECO:0000313" key="1">
    <source>
        <dbReference type="EMBL" id="AWI06873.1"/>
    </source>
</evidence>
<name>A0A2U8DVS6_9CLOT</name>
<dbReference type="Pfam" id="PF04463">
    <property type="entry name" value="2-thiour_desulf"/>
    <property type="match status" value="1"/>
</dbReference>